<organism evidence="1">
    <name type="scientific">Avian orthoreovirus</name>
    <dbReference type="NCBI Taxonomy" id="38170"/>
    <lineage>
        <taxon>Viruses</taxon>
        <taxon>Riboviria</taxon>
        <taxon>Orthornavirae</taxon>
        <taxon>Duplornaviricota</taxon>
        <taxon>Resentoviricetes</taxon>
        <taxon>Reovirales</taxon>
        <taxon>Spinareoviridae</taxon>
        <taxon>Orthoreovirus</taxon>
        <taxon>Orthoreovirus avis</taxon>
    </lineage>
</organism>
<dbReference type="Pfam" id="PF07272">
    <property type="entry name" value="Orthoreo_P17"/>
    <property type="match status" value="1"/>
</dbReference>
<name>A0A1J0M4T4_9REOV</name>
<dbReference type="InterPro" id="IPR009897">
    <property type="entry name" value="Orthoreo_P17"/>
</dbReference>
<dbReference type="EMBL" id="KX398238">
    <property type="protein sequence ID" value="APD15382.1"/>
    <property type="molecule type" value="Genomic_RNA"/>
</dbReference>
<proteinExistence type="predicted"/>
<reference evidence="1" key="1">
    <citation type="journal article" date="2016" name="Sci. Rep.">
        <title>Lineage diversification, homo- and heterologous reassortment and recombination shape the evolution of chicken orthoreoviruses.</title>
        <authorList>
            <person name="Farkas S.L."/>
            <person name="Marton S."/>
            <person name="Dandar E."/>
            <person name="Kugler R."/>
            <person name="Gal B."/>
            <person name="Jakab F."/>
            <person name="Balint A."/>
            <person name="Kecskemeti S."/>
            <person name="Banyai K."/>
        </authorList>
    </citation>
    <scope>NUCLEOTIDE SEQUENCE</scope>
    <source>
        <strain evidence="1">284-V-06</strain>
    </source>
</reference>
<sequence>MLSLRHTTFDVRRFEFSPFTLSECATPSFTVITDTDPAKYFNIEFPITHPLTPVVGDLLLRPCQVHVRLIRRFSLYSTLSDICEYDCALLNSDDAIGALPSSSTHSRLVVHWDGRTHSITAKRSRRLDTLVDFEREYKSWRFDSTI</sequence>
<protein>
    <submittedName>
        <fullName evidence="1">NS protein</fullName>
    </submittedName>
</protein>
<accession>A0A1J0M4T4</accession>
<evidence type="ECO:0000313" key="1">
    <source>
        <dbReference type="EMBL" id="APD15382.1"/>
    </source>
</evidence>